<dbReference type="SUPFAM" id="SSF109998">
    <property type="entry name" value="Triger factor/SurA peptide-binding domain-like"/>
    <property type="match status" value="1"/>
</dbReference>
<comment type="subcellular location">
    <subcellularLocation>
        <location evidence="1">Cell inner membrane</location>
        <topology evidence="1">Single-pass type II membrane protein</topology>
        <orientation evidence="1">Periplasmic side</orientation>
    </subcellularLocation>
</comment>
<dbReference type="InterPro" id="IPR046357">
    <property type="entry name" value="PPIase_dom_sf"/>
</dbReference>
<dbReference type="Gene3D" id="3.10.50.40">
    <property type="match status" value="1"/>
</dbReference>
<dbReference type="Proteomes" id="UP000253437">
    <property type="component" value="Unassembled WGS sequence"/>
</dbReference>
<name>A0A8B3DJU1_VIBHA</name>
<comment type="similarity">
    <text evidence="8">Belongs to the PpiD chaperone family.</text>
</comment>
<dbReference type="EMBL" id="QOUW02000008">
    <property type="protein sequence ID" value="RIW17724.1"/>
    <property type="molecule type" value="Genomic_DNA"/>
</dbReference>
<evidence type="ECO:0000256" key="8">
    <source>
        <dbReference type="ARBA" id="ARBA00038408"/>
    </source>
</evidence>
<dbReference type="PANTHER" id="PTHR47529">
    <property type="entry name" value="PEPTIDYL-PROLYL CIS-TRANS ISOMERASE D"/>
    <property type="match status" value="1"/>
</dbReference>
<dbReference type="Pfam" id="PF13616">
    <property type="entry name" value="Rotamase_3"/>
    <property type="match status" value="1"/>
</dbReference>
<keyword evidence="3" id="KW-0997">Cell inner membrane</keyword>
<dbReference type="NCBIfam" id="NF008054">
    <property type="entry name" value="PRK10788.1"/>
    <property type="match status" value="1"/>
</dbReference>
<proteinExistence type="inferred from homology"/>
<dbReference type="GO" id="GO:0003755">
    <property type="term" value="F:peptidyl-prolyl cis-trans isomerase activity"/>
    <property type="evidence" value="ECO:0007669"/>
    <property type="project" value="UniProtKB-KW"/>
</dbReference>
<keyword evidence="4 12" id="KW-0812">Transmembrane</keyword>
<protein>
    <recommendedName>
        <fullName evidence="9">Periplasmic chaperone PpiD</fullName>
    </recommendedName>
    <alternativeName>
        <fullName evidence="10">Periplasmic folding chaperone</fullName>
    </alternativeName>
</protein>
<evidence type="ECO:0000256" key="4">
    <source>
        <dbReference type="ARBA" id="ARBA00022692"/>
    </source>
</evidence>
<comment type="caution">
    <text evidence="14">The sequence shown here is derived from an EMBL/GenBank/DDBJ whole genome shotgun (WGS) entry which is preliminary data.</text>
</comment>
<evidence type="ECO:0000256" key="10">
    <source>
        <dbReference type="ARBA" id="ARBA00042775"/>
    </source>
</evidence>
<evidence type="ECO:0000256" key="1">
    <source>
        <dbReference type="ARBA" id="ARBA00004382"/>
    </source>
</evidence>
<keyword evidence="11 14" id="KW-0413">Isomerase</keyword>
<dbReference type="InterPro" id="IPR052029">
    <property type="entry name" value="PpiD_chaperone"/>
</dbReference>
<evidence type="ECO:0000256" key="2">
    <source>
        <dbReference type="ARBA" id="ARBA00022475"/>
    </source>
</evidence>
<dbReference type="PANTHER" id="PTHR47529:SF1">
    <property type="entry name" value="PERIPLASMIC CHAPERONE PPID"/>
    <property type="match status" value="1"/>
</dbReference>
<dbReference type="InterPro" id="IPR027304">
    <property type="entry name" value="Trigger_fact/SurA_dom_sf"/>
</dbReference>
<reference evidence="14 15" key="1">
    <citation type="submission" date="2018-08" db="EMBL/GenBank/DDBJ databases">
        <title>Vibrio harveyi strains pathogenic to white snook Centropomus viridis Lockington (1877) and potential probiotic bacteria.</title>
        <authorList>
            <person name="Soto-Rodriguez S."/>
            <person name="Gomez-Gil B."/>
            <person name="Lozano-Olvera R."/>
        </authorList>
    </citation>
    <scope>NUCLEOTIDE SEQUENCE [LARGE SCALE GENOMIC DNA]</scope>
    <source>
        <strain evidence="14 15">CAIM 1508</strain>
    </source>
</reference>
<feature type="domain" description="PpiC" evidence="13">
    <location>
        <begin position="268"/>
        <end position="363"/>
    </location>
</feature>
<evidence type="ECO:0000313" key="15">
    <source>
        <dbReference type="Proteomes" id="UP000253437"/>
    </source>
</evidence>
<evidence type="ECO:0000259" key="13">
    <source>
        <dbReference type="PROSITE" id="PS50198"/>
    </source>
</evidence>
<evidence type="ECO:0000256" key="5">
    <source>
        <dbReference type="ARBA" id="ARBA00022989"/>
    </source>
</evidence>
<dbReference type="SUPFAM" id="SSF54534">
    <property type="entry name" value="FKBP-like"/>
    <property type="match status" value="1"/>
</dbReference>
<evidence type="ECO:0000256" key="3">
    <source>
        <dbReference type="ARBA" id="ARBA00022519"/>
    </source>
</evidence>
<dbReference type="PROSITE" id="PS50198">
    <property type="entry name" value="PPIC_PPIASE_2"/>
    <property type="match status" value="1"/>
</dbReference>
<evidence type="ECO:0000256" key="7">
    <source>
        <dbReference type="ARBA" id="ARBA00023186"/>
    </source>
</evidence>
<keyword evidence="5 12" id="KW-1133">Transmembrane helix</keyword>
<keyword evidence="2" id="KW-1003">Cell membrane</keyword>
<dbReference type="Gene3D" id="1.10.4030.10">
    <property type="entry name" value="Porin chaperone SurA, peptide-binding domain"/>
    <property type="match status" value="1"/>
</dbReference>
<dbReference type="Pfam" id="PF13624">
    <property type="entry name" value="SurA_N_3"/>
    <property type="match status" value="1"/>
</dbReference>
<keyword evidence="7" id="KW-0143">Chaperone</keyword>
<evidence type="ECO:0000256" key="9">
    <source>
        <dbReference type="ARBA" id="ARBA00040743"/>
    </source>
</evidence>
<evidence type="ECO:0000313" key="14">
    <source>
        <dbReference type="EMBL" id="RIW17724.1"/>
    </source>
</evidence>
<accession>A0A8B3DJU1</accession>
<evidence type="ECO:0000256" key="6">
    <source>
        <dbReference type="ARBA" id="ARBA00023136"/>
    </source>
</evidence>
<evidence type="ECO:0000256" key="11">
    <source>
        <dbReference type="PROSITE-ProRule" id="PRU00278"/>
    </source>
</evidence>
<dbReference type="GO" id="GO:0005886">
    <property type="term" value="C:plasma membrane"/>
    <property type="evidence" value="ECO:0007669"/>
    <property type="project" value="UniProtKB-SubCell"/>
</dbReference>
<evidence type="ECO:0000256" key="12">
    <source>
        <dbReference type="SAM" id="Phobius"/>
    </source>
</evidence>
<keyword evidence="11" id="KW-0697">Rotamase</keyword>
<sequence length="621" mass="68803">MMDRLREGVNSIAVKIILGLIILSFVFAGVGSYIVGGNNNAAAKVGNTEIARGEFEMAYQNERNRMQAQLGDYFSQMLADPAYVESFRKSVLDRMINDVLLDQQAEALGLRISDAQVRSMILDMPQFQSNGKFDQEIYQASLRRAGFSPDSFAEYMRRELVREQLLNALQTSEFTLPGEVQAEGKLFTQTRDVRTITIDLAEFAKKVDLTDEEIQEYYKANPDNFTRPEQVKVAYIELSAEELKKQIQVSDAEVKKYYDEHLDKYSTEEQRRVAHILVEGDDEAKAQAQAILDELNAGADFATLAKEKSEDFGSAENGGDLGWIERDVMDPSFEEAAFALKNPGDMTGLVKSDFGYHIIKLEELKGAVAKPFSEVAAEIKQEMVDQKAVDQFYELQNELEKVAFEYPDSLDDASKAVGQKVKTTDFISQVDAPEVLKNQAVMQAIMSPEVKEDGLNSEAIEVAPEHIIVVRVEDARDETVLPLAEVKDQVVAELSRVKGEQGAIELGTKVVAALKEGNTAILAENGLAFGEQESVDRRSPLAATVFAMAKPVDGKPVFGQSKDLEGNIVVVELDAVHAELDSALEEQVAMQMQRASAQQDLTSVISVLRANTDIEYFVVSN</sequence>
<dbReference type="PROSITE" id="PS01096">
    <property type="entry name" value="PPIC_PPIASE_1"/>
    <property type="match status" value="1"/>
</dbReference>
<dbReference type="InterPro" id="IPR000297">
    <property type="entry name" value="PPIase_PpiC"/>
</dbReference>
<dbReference type="InterPro" id="IPR023058">
    <property type="entry name" value="PPIase_PpiC_CS"/>
</dbReference>
<dbReference type="AlphaFoldDB" id="A0A8B3DJU1"/>
<feature type="transmembrane region" description="Helical" evidence="12">
    <location>
        <begin position="12"/>
        <end position="35"/>
    </location>
</feature>
<gene>
    <name evidence="14" type="ORF">DS957_004160</name>
</gene>
<organism evidence="14 15">
    <name type="scientific">Vibrio harveyi</name>
    <name type="common">Beneckea harveyi</name>
    <dbReference type="NCBI Taxonomy" id="669"/>
    <lineage>
        <taxon>Bacteria</taxon>
        <taxon>Pseudomonadati</taxon>
        <taxon>Pseudomonadota</taxon>
        <taxon>Gammaproteobacteria</taxon>
        <taxon>Vibrionales</taxon>
        <taxon>Vibrionaceae</taxon>
        <taxon>Vibrio</taxon>
    </lineage>
</organism>
<dbReference type="RefSeq" id="WP_114091870.1">
    <property type="nucleotide sequence ID" value="NZ_QOUW02000008.1"/>
</dbReference>
<keyword evidence="6 12" id="KW-0472">Membrane</keyword>